<dbReference type="Gene3D" id="2.40.50.140">
    <property type="entry name" value="Nucleic acid-binding proteins"/>
    <property type="match status" value="1"/>
</dbReference>
<evidence type="ECO:0000256" key="3">
    <source>
        <dbReference type="ARBA" id="ARBA00022763"/>
    </source>
</evidence>
<evidence type="ECO:0000256" key="5">
    <source>
        <dbReference type="ARBA" id="ARBA00023204"/>
    </source>
</evidence>
<dbReference type="Proteomes" id="UP000274350">
    <property type="component" value="Chromosome"/>
</dbReference>
<dbReference type="InterPro" id="IPR042242">
    <property type="entry name" value="RecO_C"/>
</dbReference>
<keyword evidence="4 7" id="KW-0233">DNA recombination</keyword>
<dbReference type="NCBIfam" id="TIGR00613">
    <property type="entry name" value="reco"/>
    <property type="match status" value="1"/>
</dbReference>
<feature type="domain" description="DNA replication/recombination mediator RecO N-terminal" evidence="8">
    <location>
        <begin position="44"/>
        <end position="116"/>
    </location>
</feature>
<dbReference type="PANTHER" id="PTHR33991:SF1">
    <property type="entry name" value="DNA REPAIR PROTEIN RECO"/>
    <property type="match status" value="1"/>
</dbReference>
<accession>A0A6M4A221</accession>
<evidence type="ECO:0000313" key="10">
    <source>
        <dbReference type="Proteomes" id="UP000274350"/>
    </source>
</evidence>
<dbReference type="InterPro" id="IPR012340">
    <property type="entry name" value="NA-bd_OB-fold"/>
</dbReference>
<dbReference type="InterPro" id="IPR022572">
    <property type="entry name" value="DNA_rep/recomb_RecO_N"/>
</dbReference>
<keyword evidence="5 7" id="KW-0234">DNA repair</keyword>
<sequence length="274" mass="30589">MDSAASLDVRTPPESAEVECEAAVPVRQAKLLKRVVAKGVRIASQPGFVLHSYPYKETSLIIEVFSRDYGRVALVAKGAKRPHSQLRNVLQTFQPLSMGWSGKSDIRTLISAEWVGGMLPLEKSGLLCGFYLNELLVKFLVRDEPHPVLFDHYVSTLNQLAHHEPAPIVLRKFEQALLSESGLIADLSYCTVAKTKVIAEKHYVIDPETGARPARIIDKIPHILGQTLLDMQAGEYQDAITQSQSKMLMRYLLAHHLHGIPLNTRQILIDLQKL</sequence>
<dbReference type="GO" id="GO:0043590">
    <property type="term" value="C:bacterial nucleoid"/>
    <property type="evidence" value="ECO:0007669"/>
    <property type="project" value="TreeGrafter"/>
</dbReference>
<dbReference type="Pfam" id="PF11967">
    <property type="entry name" value="RecO_N"/>
    <property type="match status" value="1"/>
</dbReference>
<dbReference type="HAMAP" id="MF_00201">
    <property type="entry name" value="RecO"/>
    <property type="match status" value="1"/>
</dbReference>
<name>A0A6M4A221_9BURK</name>
<reference evidence="9 10" key="1">
    <citation type="journal article" date="2019" name="Int. J. Syst. Evol. Microbiol.">
        <title>Undibacterium piscinae sp. nov., isolated from Korean shiner intestine.</title>
        <authorList>
            <person name="Lee S.Y."/>
            <person name="Kang W."/>
            <person name="Kim P.S."/>
            <person name="Kim H.S."/>
            <person name="Sung H."/>
            <person name="Shin N.R."/>
            <person name="Whon T.W."/>
            <person name="Yun J.H."/>
            <person name="Lee J.Y."/>
            <person name="Lee J.Y."/>
            <person name="Jung M.J."/>
            <person name="Jeong Y.S."/>
            <person name="Tak E.J."/>
            <person name="Han J.E."/>
            <person name="Hyun D.W."/>
            <person name="Kang M.S."/>
            <person name="Lee K.E."/>
            <person name="Lee B.H."/>
            <person name="Bae J.W."/>
        </authorList>
    </citation>
    <scope>NUCLEOTIDE SEQUENCE [LARGE SCALE GENOMIC DNA]</scope>
    <source>
        <strain evidence="9 10">S11R28</strain>
    </source>
</reference>
<organism evidence="9 10">
    <name type="scientific">Undibacterium piscinae</name>
    <dbReference type="NCBI Taxonomy" id="2495591"/>
    <lineage>
        <taxon>Bacteria</taxon>
        <taxon>Pseudomonadati</taxon>
        <taxon>Pseudomonadota</taxon>
        <taxon>Betaproteobacteria</taxon>
        <taxon>Burkholderiales</taxon>
        <taxon>Oxalobacteraceae</taxon>
        <taxon>Undibacterium</taxon>
    </lineage>
</organism>
<evidence type="ECO:0000256" key="6">
    <source>
        <dbReference type="ARBA" id="ARBA00033409"/>
    </source>
</evidence>
<protein>
    <recommendedName>
        <fullName evidence="2 7">DNA repair protein RecO</fullName>
    </recommendedName>
    <alternativeName>
        <fullName evidence="6 7">Recombination protein O</fullName>
    </alternativeName>
</protein>
<dbReference type="InterPro" id="IPR037278">
    <property type="entry name" value="ARFGAP/RecO"/>
</dbReference>
<dbReference type="AlphaFoldDB" id="A0A6M4A221"/>
<evidence type="ECO:0000259" key="8">
    <source>
        <dbReference type="Pfam" id="PF11967"/>
    </source>
</evidence>
<evidence type="ECO:0000256" key="4">
    <source>
        <dbReference type="ARBA" id="ARBA00023172"/>
    </source>
</evidence>
<proteinExistence type="inferred from homology"/>
<evidence type="ECO:0000256" key="2">
    <source>
        <dbReference type="ARBA" id="ARBA00021310"/>
    </source>
</evidence>
<comment type="similarity">
    <text evidence="1 7">Belongs to the RecO family.</text>
</comment>
<dbReference type="SUPFAM" id="SSF50249">
    <property type="entry name" value="Nucleic acid-binding proteins"/>
    <property type="match status" value="1"/>
</dbReference>
<dbReference type="InterPro" id="IPR003717">
    <property type="entry name" value="RecO"/>
</dbReference>
<evidence type="ECO:0000256" key="1">
    <source>
        <dbReference type="ARBA" id="ARBA00007452"/>
    </source>
</evidence>
<dbReference type="PANTHER" id="PTHR33991">
    <property type="entry name" value="DNA REPAIR PROTEIN RECO"/>
    <property type="match status" value="1"/>
</dbReference>
<keyword evidence="3 7" id="KW-0227">DNA damage</keyword>
<evidence type="ECO:0000256" key="7">
    <source>
        <dbReference type="HAMAP-Rule" id="MF_00201"/>
    </source>
</evidence>
<dbReference type="Gene3D" id="1.20.1440.120">
    <property type="entry name" value="Recombination protein O, C-terminal domain"/>
    <property type="match status" value="1"/>
</dbReference>
<dbReference type="OrthoDB" id="9804792at2"/>
<dbReference type="KEGG" id="upi:EJG51_005260"/>
<dbReference type="EMBL" id="CP051152">
    <property type="protein sequence ID" value="QJQ05351.1"/>
    <property type="molecule type" value="Genomic_DNA"/>
</dbReference>
<evidence type="ECO:0000313" key="9">
    <source>
        <dbReference type="EMBL" id="QJQ05351.1"/>
    </source>
</evidence>
<dbReference type="GO" id="GO:0006302">
    <property type="term" value="P:double-strand break repair"/>
    <property type="evidence" value="ECO:0007669"/>
    <property type="project" value="TreeGrafter"/>
</dbReference>
<keyword evidence="10" id="KW-1185">Reference proteome</keyword>
<comment type="function">
    <text evidence="7">Involved in DNA repair and RecF pathway recombination.</text>
</comment>
<gene>
    <name evidence="7 9" type="primary">recO</name>
    <name evidence="9" type="ORF">EJG51_005260</name>
</gene>
<dbReference type="SUPFAM" id="SSF57863">
    <property type="entry name" value="ArfGap/RecO-like zinc finger"/>
    <property type="match status" value="1"/>
</dbReference>
<dbReference type="GO" id="GO:0006310">
    <property type="term" value="P:DNA recombination"/>
    <property type="evidence" value="ECO:0007669"/>
    <property type="project" value="UniProtKB-UniRule"/>
</dbReference>
<dbReference type="Pfam" id="PF02565">
    <property type="entry name" value="RecO_C"/>
    <property type="match status" value="1"/>
</dbReference>